<protein>
    <submittedName>
        <fullName evidence="2">Uncharacterized protein</fullName>
    </submittedName>
</protein>
<dbReference type="AlphaFoldDB" id="A0A2W2DNM9"/>
<feature type="region of interest" description="Disordered" evidence="1">
    <location>
        <begin position="419"/>
        <end position="442"/>
    </location>
</feature>
<name>A0A2W2DNM9_9ACTN</name>
<evidence type="ECO:0000313" key="3">
    <source>
        <dbReference type="Proteomes" id="UP000248749"/>
    </source>
</evidence>
<dbReference type="Proteomes" id="UP000248749">
    <property type="component" value="Unassembled WGS sequence"/>
</dbReference>
<proteinExistence type="predicted"/>
<reference evidence="2 3" key="1">
    <citation type="submission" date="2018-01" db="EMBL/GenBank/DDBJ databases">
        <title>Draft genome sequence of Salinispora sp. 13K206.</title>
        <authorList>
            <person name="Sahin N."/>
            <person name="Saygin H."/>
            <person name="Ay H."/>
        </authorList>
    </citation>
    <scope>NUCLEOTIDE SEQUENCE [LARGE SCALE GENOMIC DNA]</scope>
    <source>
        <strain evidence="2 3">13K206</strain>
    </source>
</reference>
<sequence length="442" mass="45715">MLPGTASAAPAAPQAAAAVLDDVTGAYYPVSPARLMDTRNGTGGRTGALGAGQKFDLQVSGRGGIPSTGVGAVVLNVTVTGPTMNSYLTAYPAGEARPTASSINFPKGWLGSNSVTVKLGSGGKVSIYNHLGSTHVVVDVVGFYAVDNSLTDRAGNQYQPYLPTRLWDTRNDGTGKMPAGSWIDYSLDFDEYNSNVKTVIVNLTAVSPAKSGFLTAWSGVGSRPTASTVNYLVAKNVPNLAYIKTTPCLGTGDDWWCTAGAPKWRVYTSQSAHIVTDLVGVMDDGAMEYGLRFKPMSPTRIVDTRIGQGASVFGPGSVRTITPPAEMVSEDTGVLALNVTAVAPSNNTVITLWPAGYDLPKPESSNLNPYAGVTVSGGALTPVGPDGSFNMHNLSGTTHMVTDVVGTFYYPAPVAGTSVPTAKAGSVRPEATGSHSPVSTGK</sequence>
<feature type="compositionally biased region" description="Polar residues" evidence="1">
    <location>
        <begin position="433"/>
        <end position="442"/>
    </location>
</feature>
<evidence type="ECO:0000313" key="2">
    <source>
        <dbReference type="EMBL" id="PZG01358.1"/>
    </source>
</evidence>
<keyword evidence="3" id="KW-1185">Reference proteome</keyword>
<gene>
    <name evidence="2" type="ORF">C1I99_07590</name>
</gene>
<comment type="caution">
    <text evidence="2">The sequence shown here is derived from an EMBL/GenBank/DDBJ whole genome shotgun (WGS) entry which is preliminary data.</text>
</comment>
<dbReference type="EMBL" id="POUB01000031">
    <property type="protein sequence ID" value="PZG01358.1"/>
    <property type="molecule type" value="Genomic_DNA"/>
</dbReference>
<organism evidence="2 3">
    <name type="scientific">Micromonospora deserti</name>
    <dbReference type="NCBI Taxonomy" id="2070366"/>
    <lineage>
        <taxon>Bacteria</taxon>
        <taxon>Bacillati</taxon>
        <taxon>Actinomycetota</taxon>
        <taxon>Actinomycetes</taxon>
        <taxon>Micromonosporales</taxon>
        <taxon>Micromonosporaceae</taxon>
        <taxon>Micromonospora</taxon>
    </lineage>
</organism>
<accession>A0A2W2DNM9</accession>
<evidence type="ECO:0000256" key="1">
    <source>
        <dbReference type="SAM" id="MobiDB-lite"/>
    </source>
</evidence>